<dbReference type="AlphaFoldDB" id="A0AAJ0DQ42"/>
<dbReference type="InterPro" id="IPR056138">
    <property type="entry name" value="DUF7721"/>
</dbReference>
<evidence type="ECO:0000313" key="4">
    <source>
        <dbReference type="Proteomes" id="UP001271007"/>
    </source>
</evidence>
<evidence type="ECO:0000313" key="3">
    <source>
        <dbReference type="EMBL" id="KAK3054453.1"/>
    </source>
</evidence>
<dbReference type="EMBL" id="JAWDJX010000012">
    <property type="protein sequence ID" value="KAK3054453.1"/>
    <property type="molecule type" value="Genomic_DNA"/>
</dbReference>
<protein>
    <recommendedName>
        <fullName evidence="2">DUF7721 domain-containing protein</fullName>
    </recommendedName>
</protein>
<proteinExistence type="predicted"/>
<feature type="region of interest" description="Disordered" evidence="1">
    <location>
        <begin position="1"/>
        <end position="22"/>
    </location>
</feature>
<name>A0AAJ0DQ42_9PEZI</name>
<dbReference type="PANTHER" id="PTHR39477">
    <property type="entry name" value="CHROMOSOME 8, WHOLE GENOME SHOTGUN SEQUENCE"/>
    <property type="match status" value="1"/>
</dbReference>
<evidence type="ECO:0000259" key="2">
    <source>
        <dbReference type="Pfam" id="PF24845"/>
    </source>
</evidence>
<feature type="compositionally biased region" description="Polar residues" evidence="1">
    <location>
        <begin position="1"/>
        <end position="10"/>
    </location>
</feature>
<evidence type="ECO:0000256" key="1">
    <source>
        <dbReference type="SAM" id="MobiDB-lite"/>
    </source>
</evidence>
<keyword evidence="4" id="KW-1185">Reference proteome</keyword>
<gene>
    <name evidence="3" type="ORF">LTR09_004722</name>
</gene>
<dbReference type="PANTHER" id="PTHR39477:SF1">
    <property type="entry name" value="BETA-FLANKING PROTEIN"/>
    <property type="match status" value="1"/>
</dbReference>
<accession>A0AAJ0DQ42</accession>
<dbReference type="Proteomes" id="UP001271007">
    <property type="component" value="Unassembled WGS sequence"/>
</dbReference>
<feature type="domain" description="DUF7721" evidence="2">
    <location>
        <begin position="25"/>
        <end position="108"/>
    </location>
</feature>
<dbReference type="Pfam" id="PF24845">
    <property type="entry name" value="DUF7721"/>
    <property type="match status" value="1"/>
</dbReference>
<organism evidence="3 4">
    <name type="scientific">Extremus antarcticus</name>
    <dbReference type="NCBI Taxonomy" id="702011"/>
    <lineage>
        <taxon>Eukaryota</taxon>
        <taxon>Fungi</taxon>
        <taxon>Dikarya</taxon>
        <taxon>Ascomycota</taxon>
        <taxon>Pezizomycotina</taxon>
        <taxon>Dothideomycetes</taxon>
        <taxon>Dothideomycetidae</taxon>
        <taxon>Mycosphaerellales</taxon>
        <taxon>Extremaceae</taxon>
        <taxon>Extremus</taxon>
    </lineage>
</organism>
<reference evidence="3" key="1">
    <citation type="submission" date="2023-04" db="EMBL/GenBank/DDBJ databases">
        <title>Black Yeasts Isolated from many extreme environments.</title>
        <authorList>
            <person name="Coleine C."/>
            <person name="Stajich J.E."/>
            <person name="Selbmann L."/>
        </authorList>
    </citation>
    <scope>NUCLEOTIDE SEQUENCE</scope>
    <source>
        <strain evidence="3">CCFEE 5312</strain>
    </source>
</reference>
<comment type="caution">
    <text evidence="3">The sequence shown here is derived from an EMBL/GenBank/DDBJ whole genome shotgun (WGS) entry which is preliminary data.</text>
</comment>
<sequence length="186" mass="18817">MSGFQNSSGTSYGGPGQADRSILGDISGVRQHANHHAGNSADDSIFGNALAMLQAKEGNLANEDVDEDHMVKAHKSFFGSDSSSGGAATSGGIGAASAMQALKMFNGGTSEGSSGSSQQEFIGMAMGQASKLFEKQQSNGNVAEGESKESAVQQAGEMALKMYMKSEAGSNSSSGGGLMGLASKFL</sequence>